<protein>
    <submittedName>
        <fullName evidence="1">Uncharacterized protein</fullName>
    </submittedName>
</protein>
<dbReference type="Proteomes" id="UP001364617">
    <property type="component" value="Unassembled WGS sequence"/>
</dbReference>
<comment type="caution">
    <text evidence="1">The sequence shown here is derived from an EMBL/GenBank/DDBJ whole genome shotgun (WGS) entry which is preliminary data.</text>
</comment>
<dbReference type="EMBL" id="JAYKXH010000003">
    <property type="protein sequence ID" value="KAK7173679.1"/>
    <property type="molecule type" value="Genomic_DNA"/>
</dbReference>
<evidence type="ECO:0000313" key="1">
    <source>
        <dbReference type="EMBL" id="KAK7173679.1"/>
    </source>
</evidence>
<sequence>MVYIKIPRITILCTTTLQSGNILYLWRDVIGWQYTSIVNSSSGGVQAHIAPEQLQIKASSSSLDKTNNTQALHYIWIQNISHTETPSLVPRAQ</sequence>
<organism evidence="1 2">
    <name type="scientific">Phoxinus phoxinus</name>
    <name type="common">Eurasian minnow</name>
    <dbReference type="NCBI Taxonomy" id="58324"/>
    <lineage>
        <taxon>Eukaryota</taxon>
        <taxon>Metazoa</taxon>
        <taxon>Chordata</taxon>
        <taxon>Craniata</taxon>
        <taxon>Vertebrata</taxon>
        <taxon>Euteleostomi</taxon>
        <taxon>Actinopterygii</taxon>
        <taxon>Neopterygii</taxon>
        <taxon>Teleostei</taxon>
        <taxon>Ostariophysi</taxon>
        <taxon>Cypriniformes</taxon>
        <taxon>Leuciscidae</taxon>
        <taxon>Phoxininae</taxon>
        <taxon>Phoxinus</taxon>
    </lineage>
</organism>
<accession>A0AAN9DG51</accession>
<name>A0AAN9DG51_9TELE</name>
<proteinExistence type="predicted"/>
<gene>
    <name evidence="1" type="ORF">R3I93_003488</name>
</gene>
<reference evidence="1 2" key="1">
    <citation type="submission" date="2024-02" db="EMBL/GenBank/DDBJ databases">
        <title>Chromosome-level genome assembly of the Eurasian Minnow (Phoxinus phoxinus).</title>
        <authorList>
            <person name="Oriowo T.O."/>
            <person name="Martin S."/>
            <person name="Stange M."/>
            <person name="Chrysostomakis Y."/>
            <person name="Brown T."/>
            <person name="Winkler S."/>
            <person name="Kukowka S."/>
            <person name="Myers E.W."/>
            <person name="Bohne A."/>
        </authorList>
    </citation>
    <scope>NUCLEOTIDE SEQUENCE [LARGE SCALE GENOMIC DNA]</scope>
    <source>
        <strain evidence="1">ZFMK-TIS-60720</strain>
        <tissue evidence="1">Whole Organism</tissue>
    </source>
</reference>
<keyword evidence="2" id="KW-1185">Reference proteome</keyword>
<dbReference type="AlphaFoldDB" id="A0AAN9DG51"/>
<evidence type="ECO:0000313" key="2">
    <source>
        <dbReference type="Proteomes" id="UP001364617"/>
    </source>
</evidence>